<keyword evidence="3" id="KW-1185">Reference proteome</keyword>
<organism evidence="2 3">
    <name type="scientific">Dendrobium chrysotoxum</name>
    <name type="common">Orchid</name>
    <dbReference type="NCBI Taxonomy" id="161865"/>
    <lineage>
        <taxon>Eukaryota</taxon>
        <taxon>Viridiplantae</taxon>
        <taxon>Streptophyta</taxon>
        <taxon>Embryophyta</taxon>
        <taxon>Tracheophyta</taxon>
        <taxon>Spermatophyta</taxon>
        <taxon>Magnoliopsida</taxon>
        <taxon>Liliopsida</taxon>
        <taxon>Asparagales</taxon>
        <taxon>Orchidaceae</taxon>
        <taxon>Epidendroideae</taxon>
        <taxon>Malaxideae</taxon>
        <taxon>Dendrobiinae</taxon>
        <taxon>Dendrobium</taxon>
    </lineage>
</organism>
<comment type="caution">
    <text evidence="2">The sequence shown here is derived from an EMBL/GenBank/DDBJ whole genome shotgun (WGS) entry which is preliminary data.</text>
</comment>
<sequence>MAGRKVELLELEIGQLKSDCVEKISIFKKLFSAIHKKIDEKFAIMEEMLEFRTKAMSPEARGATGDQGSGGNPNPIRRGKDQEVFQLSSAHDFVVPADVYWLNMKHFRNWFPKNVLQGVLFDVPYGKLMKKNSFHSNIKEIG</sequence>
<dbReference type="EMBL" id="JAGFBR010000003">
    <property type="protein sequence ID" value="KAH0468623.1"/>
    <property type="molecule type" value="Genomic_DNA"/>
</dbReference>
<gene>
    <name evidence="2" type="ORF">IEQ34_001855</name>
</gene>
<evidence type="ECO:0000313" key="3">
    <source>
        <dbReference type="Proteomes" id="UP000775213"/>
    </source>
</evidence>
<accession>A0AAV7HLU4</accession>
<reference evidence="2 3" key="1">
    <citation type="journal article" date="2021" name="Hortic Res">
        <title>Chromosome-scale assembly of the Dendrobium chrysotoxum genome enhances the understanding of orchid evolution.</title>
        <authorList>
            <person name="Zhang Y."/>
            <person name="Zhang G.Q."/>
            <person name="Zhang D."/>
            <person name="Liu X.D."/>
            <person name="Xu X.Y."/>
            <person name="Sun W.H."/>
            <person name="Yu X."/>
            <person name="Zhu X."/>
            <person name="Wang Z.W."/>
            <person name="Zhao X."/>
            <person name="Zhong W.Y."/>
            <person name="Chen H."/>
            <person name="Yin W.L."/>
            <person name="Huang T."/>
            <person name="Niu S.C."/>
            <person name="Liu Z.J."/>
        </authorList>
    </citation>
    <scope>NUCLEOTIDE SEQUENCE [LARGE SCALE GENOMIC DNA]</scope>
    <source>
        <strain evidence="2">Lindl</strain>
    </source>
</reference>
<name>A0AAV7HLU4_DENCH</name>
<dbReference type="AlphaFoldDB" id="A0AAV7HLU4"/>
<dbReference type="Proteomes" id="UP000775213">
    <property type="component" value="Unassembled WGS sequence"/>
</dbReference>
<proteinExistence type="predicted"/>
<protein>
    <submittedName>
        <fullName evidence="2">Uncharacterized protein</fullName>
    </submittedName>
</protein>
<feature type="region of interest" description="Disordered" evidence="1">
    <location>
        <begin position="56"/>
        <end position="79"/>
    </location>
</feature>
<evidence type="ECO:0000313" key="2">
    <source>
        <dbReference type="EMBL" id="KAH0468623.1"/>
    </source>
</evidence>
<evidence type="ECO:0000256" key="1">
    <source>
        <dbReference type="SAM" id="MobiDB-lite"/>
    </source>
</evidence>